<protein>
    <recommendedName>
        <fullName evidence="3">Peptidase A2 domain-containing protein</fullName>
    </recommendedName>
</protein>
<accession>A0AAU9WLF0</accession>
<gene>
    <name evidence="1" type="ORF">PMEA_00007750</name>
</gene>
<evidence type="ECO:0008006" key="3">
    <source>
        <dbReference type="Google" id="ProtNLM"/>
    </source>
</evidence>
<dbReference type="EMBL" id="CALNXJ010000016">
    <property type="protein sequence ID" value="CAH3118040.1"/>
    <property type="molecule type" value="Genomic_DNA"/>
</dbReference>
<reference evidence="1 2" key="1">
    <citation type="submission" date="2022-05" db="EMBL/GenBank/DDBJ databases">
        <authorList>
            <consortium name="Genoscope - CEA"/>
            <person name="William W."/>
        </authorList>
    </citation>
    <scope>NUCLEOTIDE SEQUENCE [LARGE SCALE GENOMIC DNA]</scope>
</reference>
<sequence>MALAMEVADKQAKNFRNSPADGGIHHVRSPHPLKAIKSKRPCGRRQPVRFVEDDILQKEPNDNFKLFHLHQEKPEPSIMVPVKVNRVSHSMELDTGASVSIMSEEAWRRRFPKVPLEESQIKLKTYTGEALKIIGQALVEVTY</sequence>
<dbReference type="Gene3D" id="2.40.70.10">
    <property type="entry name" value="Acid Proteases"/>
    <property type="match status" value="1"/>
</dbReference>
<name>A0AAU9WLF0_9CNID</name>
<dbReference type="AlphaFoldDB" id="A0AAU9WLF0"/>
<keyword evidence="2" id="KW-1185">Reference proteome</keyword>
<proteinExistence type="predicted"/>
<organism evidence="1 2">
    <name type="scientific">Pocillopora meandrina</name>
    <dbReference type="NCBI Taxonomy" id="46732"/>
    <lineage>
        <taxon>Eukaryota</taxon>
        <taxon>Metazoa</taxon>
        <taxon>Cnidaria</taxon>
        <taxon>Anthozoa</taxon>
        <taxon>Hexacorallia</taxon>
        <taxon>Scleractinia</taxon>
        <taxon>Astrocoeniina</taxon>
        <taxon>Pocilloporidae</taxon>
        <taxon>Pocillopora</taxon>
    </lineage>
</organism>
<comment type="caution">
    <text evidence="1">The sequence shown here is derived from an EMBL/GenBank/DDBJ whole genome shotgun (WGS) entry which is preliminary data.</text>
</comment>
<evidence type="ECO:0000313" key="2">
    <source>
        <dbReference type="Proteomes" id="UP001159428"/>
    </source>
</evidence>
<dbReference type="Proteomes" id="UP001159428">
    <property type="component" value="Unassembled WGS sequence"/>
</dbReference>
<dbReference type="SUPFAM" id="SSF50630">
    <property type="entry name" value="Acid proteases"/>
    <property type="match status" value="1"/>
</dbReference>
<evidence type="ECO:0000313" key="1">
    <source>
        <dbReference type="EMBL" id="CAH3118040.1"/>
    </source>
</evidence>
<dbReference type="InterPro" id="IPR021109">
    <property type="entry name" value="Peptidase_aspartic_dom_sf"/>
</dbReference>